<dbReference type="AlphaFoldDB" id="X0ZS03"/>
<dbReference type="GO" id="GO:0005507">
    <property type="term" value="F:copper ion binding"/>
    <property type="evidence" value="ECO:0007669"/>
    <property type="project" value="TreeGrafter"/>
</dbReference>
<evidence type="ECO:0000256" key="1">
    <source>
        <dbReference type="ARBA" id="ARBA00010169"/>
    </source>
</evidence>
<gene>
    <name evidence="2" type="ORF">S01H1_80921</name>
</gene>
<dbReference type="PANTHER" id="PTHR23419">
    <property type="entry name" value="DIVALENT CATION TOLERANCE CUTA-RELATED"/>
    <property type="match status" value="1"/>
</dbReference>
<dbReference type="PANTHER" id="PTHR23419:SF8">
    <property type="entry name" value="FI09726P"/>
    <property type="match status" value="1"/>
</dbReference>
<dbReference type="InterPro" id="IPR011322">
    <property type="entry name" value="N-reg_PII-like_a/b"/>
</dbReference>
<dbReference type="SUPFAM" id="SSF54913">
    <property type="entry name" value="GlnB-like"/>
    <property type="match status" value="1"/>
</dbReference>
<comment type="similarity">
    <text evidence="1">Belongs to the CutA family.</text>
</comment>
<organism evidence="2">
    <name type="scientific">marine sediment metagenome</name>
    <dbReference type="NCBI Taxonomy" id="412755"/>
    <lineage>
        <taxon>unclassified sequences</taxon>
        <taxon>metagenomes</taxon>
        <taxon>ecological metagenomes</taxon>
    </lineage>
</organism>
<evidence type="ECO:0008006" key="3">
    <source>
        <dbReference type="Google" id="ProtNLM"/>
    </source>
</evidence>
<proteinExistence type="inferred from homology"/>
<dbReference type="InterPro" id="IPR015867">
    <property type="entry name" value="N-reg_PII/ATP_PRibTrfase_C"/>
</dbReference>
<comment type="caution">
    <text evidence="2">The sequence shown here is derived from an EMBL/GenBank/DDBJ whole genome shotgun (WGS) entry which is preliminary data.</text>
</comment>
<evidence type="ECO:0000313" key="2">
    <source>
        <dbReference type="EMBL" id="GAG50991.1"/>
    </source>
</evidence>
<sequence>GHTIAEQLVKERLSACVTVSAASQSFYWWQGKISNEKEHILFIKTKTTLFTDLEKKIEEIHPYEVPEIVALPFLEGSTKYLNWIEKETKD</sequence>
<feature type="non-terminal residue" evidence="2">
    <location>
        <position position="1"/>
    </location>
</feature>
<protein>
    <recommendedName>
        <fullName evidence="3">Divalent-cation tolerance protein CutA</fullName>
    </recommendedName>
</protein>
<accession>X0ZS03</accession>
<dbReference type="EMBL" id="BARS01054697">
    <property type="protein sequence ID" value="GAG50991.1"/>
    <property type="molecule type" value="Genomic_DNA"/>
</dbReference>
<dbReference type="InterPro" id="IPR004323">
    <property type="entry name" value="Ion_tolerance_CutA"/>
</dbReference>
<dbReference type="GO" id="GO:0010038">
    <property type="term" value="P:response to metal ion"/>
    <property type="evidence" value="ECO:0007669"/>
    <property type="project" value="InterPro"/>
</dbReference>
<dbReference type="Gene3D" id="3.30.70.120">
    <property type="match status" value="1"/>
</dbReference>
<dbReference type="Pfam" id="PF03091">
    <property type="entry name" value="CutA1"/>
    <property type="match status" value="1"/>
</dbReference>
<name>X0ZS03_9ZZZZ</name>
<reference evidence="2" key="1">
    <citation type="journal article" date="2014" name="Front. Microbiol.">
        <title>High frequency of phylogenetically diverse reductive dehalogenase-homologous genes in deep subseafloor sedimentary metagenomes.</title>
        <authorList>
            <person name="Kawai M."/>
            <person name="Futagami T."/>
            <person name="Toyoda A."/>
            <person name="Takaki Y."/>
            <person name="Nishi S."/>
            <person name="Hori S."/>
            <person name="Arai W."/>
            <person name="Tsubouchi T."/>
            <person name="Morono Y."/>
            <person name="Uchiyama I."/>
            <person name="Ito T."/>
            <person name="Fujiyama A."/>
            <person name="Inagaki F."/>
            <person name="Takami H."/>
        </authorList>
    </citation>
    <scope>NUCLEOTIDE SEQUENCE</scope>
    <source>
        <strain evidence="2">Expedition CK06-06</strain>
    </source>
</reference>